<evidence type="ECO:0000313" key="2">
    <source>
        <dbReference type="Proteomes" id="UP000224877"/>
    </source>
</evidence>
<evidence type="ECO:0000313" key="1">
    <source>
        <dbReference type="EMBL" id="BAV39238.1"/>
    </source>
</evidence>
<dbReference type="Proteomes" id="UP000224877">
    <property type="component" value="Segment"/>
</dbReference>
<name>A0A1B4XWP6_9CAUD</name>
<organism evidence="1 2">
    <name type="scientific">Tenacibaculum phage pT24</name>
    <dbReference type="NCBI Taxonomy" id="1880590"/>
    <lineage>
        <taxon>Viruses</taxon>
        <taxon>Duplodnaviria</taxon>
        <taxon>Heunggongvirae</taxon>
        <taxon>Uroviricota</taxon>
        <taxon>Caudoviricetes</taxon>
        <taxon>Kungbxnavirus</taxon>
        <taxon>Kungbxnavirus pT24</taxon>
    </lineage>
</organism>
<proteinExistence type="predicted"/>
<keyword evidence="2" id="KW-1185">Reference proteome</keyword>
<sequence length="159" mass="18546">MDVIQYLTEALKVGDFNVDDWLKKGQGIKRIKMPQLPKENFPQFLMHFARKYKIKEMKVPVSKLKPIQCEVNMEKVKKMAKKGIGLDRTYLVSKDYGIADGTHGVLSVLLSNPDHEVKVYRTNLPCRKMIEILNKMKGTHNADINENEDEFFNIDFEWK</sequence>
<dbReference type="EMBL" id="LC168164">
    <property type="protein sequence ID" value="BAV39238.1"/>
    <property type="molecule type" value="Genomic_DNA"/>
</dbReference>
<accession>A0A1B4XWP6</accession>
<reference evidence="1 2" key="1">
    <citation type="submission" date="2016-07" db="EMBL/GenBank/DDBJ databases">
        <title>Characterization of three bacteriophages infecting bacteria isolated from shrimp culture pond water.</title>
        <authorList>
            <person name="Khoa H.V."/>
        </authorList>
    </citation>
    <scope>NUCLEOTIDE SEQUENCE [LARGE SCALE GENOMIC DNA]</scope>
</reference>
<gene>
    <name evidence="1" type="ORF">BPT24_113</name>
</gene>
<protein>
    <submittedName>
        <fullName evidence="1">Phage associated</fullName>
    </submittedName>
</protein>